<dbReference type="OrthoDB" id="3172239at2759"/>
<feature type="domain" description="F-box" evidence="1">
    <location>
        <begin position="67"/>
        <end position="114"/>
    </location>
</feature>
<dbReference type="SUPFAM" id="SSF81383">
    <property type="entry name" value="F-box domain"/>
    <property type="match status" value="1"/>
</dbReference>
<organism evidence="2 3">
    <name type="scientific">Exidia glandulosa HHB12029</name>
    <dbReference type="NCBI Taxonomy" id="1314781"/>
    <lineage>
        <taxon>Eukaryota</taxon>
        <taxon>Fungi</taxon>
        <taxon>Dikarya</taxon>
        <taxon>Basidiomycota</taxon>
        <taxon>Agaricomycotina</taxon>
        <taxon>Agaricomycetes</taxon>
        <taxon>Auriculariales</taxon>
        <taxon>Exidiaceae</taxon>
        <taxon>Exidia</taxon>
    </lineage>
</organism>
<gene>
    <name evidence="2" type="ORF">EXIGLDRAFT_723214</name>
</gene>
<protein>
    <recommendedName>
        <fullName evidence="1">F-box domain-containing protein</fullName>
    </recommendedName>
</protein>
<dbReference type="Pfam" id="PF12937">
    <property type="entry name" value="F-box-like"/>
    <property type="match status" value="1"/>
</dbReference>
<proteinExistence type="predicted"/>
<evidence type="ECO:0000313" key="2">
    <source>
        <dbReference type="EMBL" id="KZV87941.1"/>
    </source>
</evidence>
<dbReference type="AlphaFoldDB" id="A0A165EXW7"/>
<dbReference type="InterPro" id="IPR036047">
    <property type="entry name" value="F-box-like_dom_sf"/>
</dbReference>
<dbReference type="Gene3D" id="3.80.10.10">
    <property type="entry name" value="Ribonuclease Inhibitor"/>
    <property type="match status" value="1"/>
</dbReference>
<keyword evidence="3" id="KW-1185">Reference proteome</keyword>
<evidence type="ECO:0000259" key="1">
    <source>
        <dbReference type="PROSITE" id="PS50181"/>
    </source>
</evidence>
<dbReference type="InterPro" id="IPR032675">
    <property type="entry name" value="LRR_dom_sf"/>
</dbReference>
<dbReference type="EMBL" id="KV426111">
    <property type="protein sequence ID" value="KZV87941.1"/>
    <property type="molecule type" value="Genomic_DNA"/>
</dbReference>
<sequence length="484" mass="54132">MLPPALHHDLERVVAGYLQGSIKMYNTRSIRSSARGSIVAAVDALDALIGASLARIWTAVYAQLNELVPINVLPNELICAIAQSLPLADKVAMTHVCGRWRRVLLADPSQWDRISVGGPRTTGTLALHALPVILKRTRDVPVFLSVNVATTCNLDATWRTLGTHFSHVAALSLRSVPARDLEKVASVLGLHSPLMERLEVRVRGINKLRLTTDALTILSKPRLAHLALENASMPRAPLPLVQHMTFDDLLLSSPNEIGQLLEDAPNLRSLSLRVCWSTYHPPPRIHPRHNLDKLELTCNYTSHALWILQLLRAHTIRDVTITVTGSNQQLPLQFVLEHRYNGITTTLRPTSMTFFSDSAHTGSFGLRFSDGTMTRTAMYNEEQFSDHVWSYIIGANYPSPSRWEVPIASWRTFVRRVAHCFPQGPRELVVDLAGWDGQYLGYERLSCPVLQDVVFRNAPTPVMLAQPFLAMLDVGHRPLRIHFE</sequence>
<dbReference type="InParanoid" id="A0A165EXW7"/>
<reference evidence="2 3" key="1">
    <citation type="journal article" date="2016" name="Mol. Biol. Evol.">
        <title>Comparative Genomics of Early-Diverging Mushroom-Forming Fungi Provides Insights into the Origins of Lignocellulose Decay Capabilities.</title>
        <authorList>
            <person name="Nagy L.G."/>
            <person name="Riley R."/>
            <person name="Tritt A."/>
            <person name="Adam C."/>
            <person name="Daum C."/>
            <person name="Floudas D."/>
            <person name="Sun H."/>
            <person name="Yadav J.S."/>
            <person name="Pangilinan J."/>
            <person name="Larsson K.H."/>
            <person name="Matsuura K."/>
            <person name="Barry K."/>
            <person name="Labutti K."/>
            <person name="Kuo R."/>
            <person name="Ohm R.A."/>
            <person name="Bhattacharya S.S."/>
            <person name="Shirouzu T."/>
            <person name="Yoshinaga Y."/>
            <person name="Martin F.M."/>
            <person name="Grigoriev I.V."/>
            <person name="Hibbett D.S."/>
        </authorList>
    </citation>
    <scope>NUCLEOTIDE SEQUENCE [LARGE SCALE GENOMIC DNA]</scope>
    <source>
        <strain evidence="2 3">HHB12029</strain>
    </source>
</reference>
<dbReference type="Proteomes" id="UP000077266">
    <property type="component" value="Unassembled WGS sequence"/>
</dbReference>
<dbReference type="PROSITE" id="PS50181">
    <property type="entry name" value="FBOX"/>
    <property type="match status" value="1"/>
</dbReference>
<dbReference type="InterPro" id="IPR001810">
    <property type="entry name" value="F-box_dom"/>
</dbReference>
<accession>A0A165EXW7</accession>
<evidence type="ECO:0000313" key="3">
    <source>
        <dbReference type="Proteomes" id="UP000077266"/>
    </source>
</evidence>
<name>A0A165EXW7_EXIGL</name>